<reference evidence="1" key="1">
    <citation type="journal article" date="2020" name="Stud. Mycol.">
        <title>101 Dothideomycetes genomes: a test case for predicting lifestyles and emergence of pathogens.</title>
        <authorList>
            <person name="Haridas S."/>
            <person name="Albert R."/>
            <person name="Binder M."/>
            <person name="Bloem J."/>
            <person name="Labutti K."/>
            <person name="Salamov A."/>
            <person name="Andreopoulos B."/>
            <person name="Baker S."/>
            <person name="Barry K."/>
            <person name="Bills G."/>
            <person name="Bluhm B."/>
            <person name="Cannon C."/>
            <person name="Castanera R."/>
            <person name="Culley D."/>
            <person name="Daum C."/>
            <person name="Ezra D."/>
            <person name="Gonzalez J."/>
            <person name="Henrissat B."/>
            <person name="Kuo A."/>
            <person name="Liang C."/>
            <person name="Lipzen A."/>
            <person name="Lutzoni F."/>
            <person name="Magnuson J."/>
            <person name="Mondo S."/>
            <person name="Nolan M."/>
            <person name="Ohm R."/>
            <person name="Pangilinan J."/>
            <person name="Park H.-J."/>
            <person name="Ramirez L."/>
            <person name="Alfaro M."/>
            <person name="Sun H."/>
            <person name="Tritt A."/>
            <person name="Yoshinaga Y."/>
            <person name="Zwiers L.-H."/>
            <person name="Turgeon B."/>
            <person name="Goodwin S."/>
            <person name="Spatafora J."/>
            <person name="Crous P."/>
            <person name="Grigoriev I."/>
        </authorList>
    </citation>
    <scope>NUCLEOTIDE SEQUENCE</scope>
    <source>
        <strain evidence="1">CBS 473.64</strain>
    </source>
</reference>
<evidence type="ECO:0000313" key="1">
    <source>
        <dbReference type="EMBL" id="KAF2646107.1"/>
    </source>
</evidence>
<protein>
    <submittedName>
        <fullName evidence="1">Uncharacterized protein</fullName>
    </submittedName>
</protein>
<name>A0A6A6SGF9_9PLEO</name>
<dbReference type="Proteomes" id="UP000799753">
    <property type="component" value="Unassembled WGS sequence"/>
</dbReference>
<sequence length="67" mass="7455">MKTILKDEQSAQQLGVSGPGDLCIAYPYGFFTQAILFDELFALFAASRSRNWLIVSSAKDCRRTGHI</sequence>
<keyword evidence="2" id="KW-1185">Reference proteome</keyword>
<proteinExistence type="predicted"/>
<gene>
    <name evidence="1" type="ORF">P280DRAFT_512313</name>
</gene>
<dbReference type="EMBL" id="MU006776">
    <property type="protein sequence ID" value="KAF2646107.1"/>
    <property type="molecule type" value="Genomic_DNA"/>
</dbReference>
<accession>A0A6A6SGF9</accession>
<dbReference type="AlphaFoldDB" id="A0A6A6SGF9"/>
<evidence type="ECO:0000313" key="2">
    <source>
        <dbReference type="Proteomes" id="UP000799753"/>
    </source>
</evidence>
<organism evidence="1 2">
    <name type="scientific">Massarina eburnea CBS 473.64</name>
    <dbReference type="NCBI Taxonomy" id="1395130"/>
    <lineage>
        <taxon>Eukaryota</taxon>
        <taxon>Fungi</taxon>
        <taxon>Dikarya</taxon>
        <taxon>Ascomycota</taxon>
        <taxon>Pezizomycotina</taxon>
        <taxon>Dothideomycetes</taxon>
        <taxon>Pleosporomycetidae</taxon>
        <taxon>Pleosporales</taxon>
        <taxon>Massarineae</taxon>
        <taxon>Massarinaceae</taxon>
        <taxon>Massarina</taxon>
    </lineage>
</organism>